<dbReference type="Proteomes" id="UP000694404">
    <property type="component" value="Unplaced"/>
</dbReference>
<proteinExistence type="predicted"/>
<organism evidence="2 3">
    <name type="scientific">Chelonoidis abingdonii</name>
    <name type="common">Abingdon island giant tortoise</name>
    <name type="synonym">Testudo abingdonii</name>
    <dbReference type="NCBI Taxonomy" id="106734"/>
    <lineage>
        <taxon>Eukaryota</taxon>
        <taxon>Metazoa</taxon>
        <taxon>Chordata</taxon>
        <taxon>Craniata</taxon>
        <taxon>Vertebrata</taxon>
        <taxon>Euteleostomi</taxon>
        <taxon>Archelosauria</taxon>
        <taxon>Testudinata</taxon>
        <taxon>Testudines</taxon>
        <taxon>Cryptodira</taxon>
        <taxon>Durocryptodira</taxon>
        <taxon>Testudinoidea</taxon>
        <taxon>Testudinidae</taxon>
        <taxon>Chelonoidis</taxon>
    </lineage>
</organism>
<dbReference type="AlphaFoldDB" id="A0A8C0G4H5"/>
<dbReference type="Ensembl" id="ENSCABT00000001832.1">
    <property type="protein sequence ID" value="ENSCABP00000001689.1"/>
    <property type="gene ID" value="ENSCABG00000001368.1"/>
</dbReference>
<name>A0A8C0G4H5_CHEAB</name>
<keyword evidence="3" id="KW-1185">Reference proteome</keyword>
<evidence type="ECO:0000313" key="2">
    <source>
        <dbReference type="Ensembl" id="ENSCABP00000001689.1"/>
    </source>
</evidence>
<feature type="compositionally biased region" description="Basic residues" evidence="1">
    <location>
        <begin position="26"/>
        <end position="38"/>
    </location>
</feature>
<feature type="region of interest" description="Disordered" evidence="1">
    <location>
        <begin position="1"/>
        <end position="45"/>
    </location>
</feature>
<sequence>LQHRRHPHLRRGTRGRSRAALLNMSRRPRARGRSRAARRGSGNSVFHPKRAASAVLNYLPTQCTLAALLTRPIFLSFILHRCPMIMFQPP</sequence>
<reference evidence="2" key="2">
    <citation type="submission" date="2025-09" db="UniProtKB">
        <authorList>
            <consortium name="Ensembl"/>
        </authorList>
    </citation>
    <scope>IDENTIFICATION</scope>
</reference>
<feature type="compositionally biased region" description="Basic residues" evidence="1">
    <location>
        <begin position="1"/>
        <end position="17"/>
    </location>
</feature>
<reference evidence="2" key="1">
    <citation type="submission" date="2025-08" db="UniProtKB">
        <authorList>
            <consortium name="Ensembl"/>
        </authorList>
    </citation>
    <scope>IDENTIFICATION</scope>
</reference>
<accession>A0A8C0G4H5</accession>
<evidence type="ECO:0000313" key="3">
    <source>
        <dbReference type="Proteomes" id="UP000694404"/>
    </source>
</evidence>
<protein>
    <submittedName>
        <fullName evidence="2">Uncharacterized protein</fullName>
    </submittedName>
</protein>
<evidence type="ECO:0000256" key="1">
    <source>
        <dbReference type="SAM" id="MobiDB-lite"/>
    </source>
</evidence>